<reference evidence="12" key="1">
    <citation type="submission" date="2016-11" db="EMBL/GenBank/DDBJ databases">
        <authorList>
            <person name="Varghese N."/>
            <person name="Submissions S."/>
        </authorList>
    </citation>
    <scope>NUCLEOTIDE SEQUENCE [LARGE SCALE GENOMIC DNA]</scope>
    <source>
        <strain evidence="12">DSM 2635</strain>
    </source>
</reference>
<dbReference type="Pfam" id="PF03320">
    <property type="entry name" value="FBPase_glpX"/>
    <property type="match status" value="1"/>
</dbReference>
<dbReference type="SUPFAM" id="SSF56655">
    <property type="entry name" value="Carbohydrate phosphatase"/>
    <property type="match status" value="1"/>
</dbReference>
<evidence type="ECO:0000256" key="6">
    <source>
        <dbReference type="ARBA" id="ARBA00023277"/>
    </source>
</evidence>
<feature type="binding site" evidence="9">
    <location>
        <position position="57"/>
    </location>
    <ligand>
        <name>Mn(2+)</name>
        <dbReference type="ChEBI" id="CHEBI:29035"/>
        <label>1</label>
    </ligand>
</feature>
<dbReference type="GO" id="GO:0042132">
    <property type="term" value="F:fructose 1,6-bisphosphate 1-phosphatase activity"/>
    <property type="evidence" value="ECO:0007669"/>
    <property type="project" value="UniProtKB-EC"/>
</dbReference>
<dbReference type="Proteomes" id="UP000243255">
    <property type="component" value="Unassembled WGS sequence"/>
</dbReference>
<evidence type="ECO:0000256" key="7">
    <source>
        <dbReference type="ARBA" id="ARBA00024331"/>
    </source>
</evidence>
<evidence type="ECO:0000313" key="12">
    <source>
        <dbReference type="Proteomes" id="UP000243255"/>
    </source>
</evidence>
<dbReference type="PANTHER" id="PTHR30447:SF0">
    <property type="entry name" value="FRUCTOSE-1,6-BISPHOSPHATASE 1 CLASS 2-RELATED"/>
    <property type="match status" value="1"/>
</dbReference>
<dbReference type="EMBL" id="FQWX01000038">
    <property type="protein sequence ID" value="SHH34515.1"/>
    <property type="molecule type" value="Genomic_DNA"/>
</dbReference>
<comment type="cofactor">
    <cofactor evidence="9">
        <name>Mn(2+)</name>
        <dbReference type="ChEBI" id="CHEBI:29035"/>
    </cofactor>
</comment>
<evidence type="ECO:0000256" key="5">
    <source>
        <dbReference type="ARBA" id="ARBA00023211"/>
    </source>
</evidence>
<dbReference type="NCBIfam" id="TIGR00330">
    <property type="entry name" value="glpX"/>
    <property type="match status" value="1"/>
</dbReference>
<feature type="binding site" evidence="9">
    <location>
        <position position="215"/>
    </location>
    <ligand>
        <name>Mn(2+)</name>
        <dbReference type="ChEBI" id="CHEBI:29035"/>
        <label>2</label>
    </ligand>
</feature>
<evidence type="ECO:0000256" key="3">
    <source>
        <dbReference type="ARBA" id="ARBA00022723"/>
    </source>
</evidence>
<evidence type="ECO:0000256" key="9">
    <source>
        <dbReference type="PIRSR" id="PIRSR004532-1"/>
    </source>
</evidence>
<evidence type="ECO:0000256" key="2">
    <source>
        <dbReference type="ARBA" id="ARBA00008989"/>
    </source>
</evidence>
<dbReference type="GO" id="GO:0006094">
    <property type="term" value="P:gluconeogenesis"/>
    <property type="evidence" value="ECO:0007669"/>
    <property type="project" value="InterPro"/>
</dbReference>
<dbReference type="GO" id="GO:0005829">
    <property type="term" value="C:cytosol"/>
    <property type="evidence" value="ECO:0007669"/>
    <property type="project" value="TreeGrafter"/>
</dbReference>
<name>A0A1M5S7T4_9FIRM</name>
<evidence type="ECO:0000256" key="1">
    <source>
        <dbReference type="ARBA" id="ARBA00001273"/>
    </source>
</evidence>
<dbReference type="GO" id="GO:0046872">
    <property type="term" value="F:metal ion binding"/>
    <property type="evidence" value="ECO:0007669"/>
    <property type="project" value="UniProtKB-KW"/>
</dbReference>
<keyword evidence="6 8" id="KW-0119">Carbohydrate metabolism</keyword>
<dbReference type="PANTHER" id="PTHR30447">
    <property type="entry name" value="FRUCTOSE-1,6-BISPHOSPHATASE CLASS 2"/>
    <property type="match status" value="1"/>
</dbReference>
<dbReference type="CDD" id="cd01516">
    <property type="entry name" value="FBPase_glpX"/>
    <property type="match status" value="1"/>
</dbReference>
<keyword evidence="4" id="KW-0378">Hydrolase</keyword>
<evidence type="ECO:0000256" key="10">
    <source>
        <dbReference type="PIRSR" id="PIRSR004532-2"/>
    </source>
</evidence>
<feature type="binding site" evidence="10">
    <location>
        <begin position="166"/>
        <end position="168"/>
    </location>
    <ligand>
        <name>substrate</name>
    </ligand>
</feature>
<evidence type="ECO:0000313" key="11">
    <source>
        <dbReference type="EMBL" id="SHH34515.1"/>
    </source>
</evidence>
<dbReference type="GO" id="GO:0006071">
    <property type="term" value="P:glycerol metabolic process"/>
    <property type="evidence" value="ECO:0007669"/>
    <property type="project" value="InterPro"/>
</dbReference>
<dbReference type="Gene3D" id="3.40.190.90">
    <property type="match status" value="1"/>
</dbReference>
<keyword evidence="5 9" id="KW-0464">Manganese</keyword>
<dbReference type="FunFam" id="3.40.190.90:FF:000001">
    <property type="entry name" value="Fructose-1,6-bisphosphatase"/>
    <property type="match status" value="1"/>
</dbReference>
<organism evidence="11 12">
    <name type="scientific">Asaccharospora irregularis DSM 2635</name>
    <dbReference type="NCBI Taxonomy" id="1121321"/>
    <lineage>
        <taxon>Bacteria</taxon>
        <taxon>Bacillati</taxon>
        <taxon>Bacillota</taxon>
        <taxon>Clostridia</taxon>
        <taxon>Peptostreptococcales</taxon>
        <taxon>Peptostreptococcaceae</taxon>
        <taxon>Asaccharospora</taxon>
    </lineage>
</organism>
<dbReference type="PIRSF" id="PIRSF004532">
    <property type="entry name" value="GlpX"/>
    <property type="match status" value="1"/>
</dbReference>
<comment type="pathway">
    <text evidence="7">Carbohydrate biosynthesis.</text>
</comment>
<feature type="binding site" evidence="9">
    <location>
        <position position="87"/>
    </location>
    <ligand>
        <name>Mn(2+)</name>
        <dbReference type="ChEBI" id="CHEBI:29035"/>
        <label>2</label>
    </ligand>
</feature>
<feature type="binding site" evidence="10">
    <location>
        <begin position="90"/>
        <end position="92"/>
    </location>
    <ligand>
        <name>substrate</name>
    </ligand>
</feature>
<dbReference type="InterPro" id="IPR004464">
    <property type="entry name" value="FBPase_class-2/SBPase"/>
</dbReference>
<feature type="binding site" evidence="10">
    <location>
        <position position="121"/>
    </location>
    <ligand>
        <name>substrate</name>
    </ligand>
</feature>
<comment type="similarity">
    <text evidence="2 8">Belongs to the FBPase class 2 family.</text>
</comment>
<dbReference type="AlphaFoldDB" id="A0A1M5S7T4"/>
<feature type="binding site" evidence="10">
    <location>
        <position position="212"/>
    </location>
    <ligand>
        <name>substrate</name>
    </ligand>
</feature>
<gene>
    <name evidence="11" type="ORF">SAMN04488530_1382</name>
</gene>
<keyword evidence="12" id="KW-1185">Reference proteome</keyword>
<dbReference type="RefSeq" id="WP_073127284.1">
    <property type="nucleotide sequence ID" value="NZ_BAABCH010000080.1"/>
</dbReference>
<sequence>MDRNLALELVRVTEAAALVSSRFMGRGDKNGADGAAVEAMRKAFESVKIRGEVVIGEGELDEAPMLYIGEKVGSQSEDCMEVDIAVDPLDGTTLIAKGLPNSISVIAMGAKGSLLKAPDTYMKKIIVGPKAKGCIDLNKSAEKNILNVARALDKKTTQMTIVVQDRERHNHIIEAARKLGTKIKMFGDGDVAAGIATCFEETGIDMLMGIGGGPEGVITAAAIKSMGGDMQAQIYPLSDEERKRCHEMGYTDESLNKVLSIDDLAKGDDLFFAATGITGGELLKGVTPIGNNRARTQSVVMRAKTGTIRFVDAIHNLDKNQILIDLMKKYNME</sequence>
<accession>A0A1M5S7T4</accession>
<feature type="binding site" evidence="9">
    <location>
        <position position="33"/>
    </location>
    <ligand>
        <name>Mn(2+)</name>
        <dbReference type="ChEBI" id="CHEBI:29035"/>
        <label>1</label>
    </ligand>
</feature>
<proteinExistence type="inferred from homology"/>
<comment type="catalytic activity">
    <reaction evidence="1">
        <text>beta-D-fructose 1,6-bisphosphate + H2O = beta-D-fructose 6-phosphate + phosphate</text>
        <dbReference type="Rhea" id="RHEA:11064"/>
        <dbReference type="ChEBI" id="CHEBI:15377"/>
        <dbReference type="ChEBI" id="CHEBI:32966"/>
        <dbReference type="ChEBI" id="CHEBI:43474"/>
        <dbReference type="ChEBI" id="CHEBI:57634"/>
        <dbReference type="EC" id="3.1.3.11"/>
    </reaction>
</comment>
<dbReference type="STRING" id="1121321.SAMN04488530_1382"/>
<dbReference type="GO" id="GO:0030388">
    <property type="term" value="P:fructose 1,6-bisphosphate metabolic process"/>
    <property type="evidence" value="ECO:0007669"/>
    <property type="project" value="TreeGrafter"/>
</dbReference>
<dbReference type="OrthoDB" id="9779353at2"/>
<keyword evidence="3 9" id="KW-0479">Metal-binding</keyword>
<dbReference type="Gene3D" id="3.30.540.10">
    <property type="entry name" value="Fructose-1,6-Bisphosphatase, subunit A, domain 1"/>
    <property type="match status" value="1"/>
</dbReference>
<evidence type="ECO:0000256" key="4">
    <source>
        <dbReference type="ARBA" id="ARBA00022801"/>
    </source>
</evidence>
<feature type="binding site" evidence="9">
    <location>
        <position position="90"/>
    </location>
    <ligand>
        <name>Mn(2+)</name>
        <dbReference type="ChEBI" id="CHEBI:29035"/>
        <label>2</label>
    </ligand>
</feature>
<feature type="binding site" evidence="10">
    <location>
        <begin position="188"/>
        <end position="190"/>
    </location>
    <ligand>
        <name>substrate</name>
    </ligand>
</feature>
<evidence type="ECO:0000256" key="8">
    <source>
        <dbReference type="PIRNR" id="PIRNR004532"/>
    </source>
</evidence>
<protein>
    <recommendedName>
        <fullName evidence="8">Fructose-1,6-bisphosphatase</fullName>
    </recommendedName>
</protein>